<keyword evidence="9" id="KW-1185">Reference proteome</keyword>
<comment type="caution">
    <text evidence="8">The sequence shown here is derived from an EMBL/GenBank/DDBJ whole genome shotgun (WGS) entry which is preliminary data.</text>
</comment>
<dbReference type="GO" id="GO:0005524">
    <property type="term" value="F:ATP binding"/>
    <property type="evidence" value="ECO:0007669"/>
    <property type="project" value="UniProtKB-UniRule"/>
</dbReference>
<name>A0A5C6Q2B1_9GAMM</name>
<dbReference type="Gene3D" id="3.30.200.20">
    <property type="entry name" value="Phosphorylase Kinase, domain 1"/>
    <property type="match status" value="1"/>
</dbReference>
<evidence type="ECO:0000313" key="7">
    <source>
        <dbReference type="EMBL" id="TWX53922.1"/>
    </source>
</evidence>
<proteinExistence type="predicted"/>
<dbReference type="Proteomes" id="UP000321917">
    <property type="component" value="Unassembled WGS sequence"/>
</dbReference>
<dbReference type="InterPro" id="IPR045269">
    <property type="entry name" value="Atg1-like"/>
</dbReference>
<keyword evidence="3 8" id="KW-0418">Kinase</keyword>
<evidence type="ECO:0000256" key="5">
    <source>
        <dbReference type="PROSITE-ProRule" id="PRU10141"/>
    </source>
</evidence>
<gene>
    <name evidence="7" type="ORF">ESZ26_18285</name>
    <name evidence="8" type="ORF">ESZ27_18145</name>
</gene>
<dbReference type="InterPro" id="IPR000719">
    <property type="entry name" value="Prot_kinase_dom"/>
</dbReference>
<evidence type="ECO:0000259" key="6">
    <source>
        <dbReference type="PROSITE" id="PS50011"/>
    </source>
</evidence>
<dbReference type="EMBL" id="VOLR01000042">
    <property type="protein sequence ID" value="TWX53922.1"/>
    <property type="molecule type" value="Genomic_DNA"/>
</dbReference>
<dbReference type="CDD" id="cd14014">
    <property type="entry name" value="STKc_PknB_like"/>
    <property type="match status" value="1"/>
</dbReference>
<evidence type="ECO:0000256" key="2">
    <source>
        <dbReference type="ARBA" id="ARBA00022741"/>
    </source>
</evidence>
<dbReference type="Pfam" id="PF00069">
    <property type="entry name" value="Pkinase"/>
    <property type="match status" value="1"/>
</dbReference>
<sequence>MKELYEAACLYEKWEANFTFGKKLPLSLVQPNVLLGFWQSINTNNKSLSKRKSKSDYSEGVELFTKITSLIHENSKPQNNPSISSDFFIKYVNSLGITFLDNPIKFKTFIESINKQKISDKNIAQSIVTKIVNTAKGDQKLTSVNIAHTIDLTFIHDCMSSSGIDSKLSPEKSDSIESLNTDELLFELQTRQLLHHFVQKLALTEIPIFPLELDFNHKRNFSEHQLKSIEEELDKHNFKRLEIITYHDLLNNYKDDIFDNEIEELLDNSERQNKSLSELLVSGMDMLPEDIKEYSNYTREFHKEIKVLFKIQLYIALVINPQIIVNTISIVNRSLYLSSLLNLMEYTKDKIDLDLLLHSSKEMFENLKNESIKVAKVWILYLIDRGEFVGDRYLLEDWIQEIFRSFVTKNQLIIRLTELTSSKKYYGNLQRGIHNKAVIKSLSNKGNEDFKQWLDTHNIYSSDAIDEMMNTSERIVQKGHFEPVNKMFFESLFIYDSTYFNFYWDNIFCGNDLKVFQTEVIFDSINTFSRKKIEKDSGMKRTDWRRIISQIGGRSSEVFRKFNQAFNNSIDLKTKKYVAENRNNKLKSINFDSRINNRYQMISELGTGGNGFVVKAADNNLYREVAIKLNATSEFTHPEIFKREARILATLKHENIIQVYDFINVDDSVFKQKINADVYGLVTEYHSGAMTLDKYLISTSLTNDQKVSLFQKICNGVSAAHAKNLIHCDLKPQNIIVTKEGIPKLIDFGSSSYEEMSSQNTGSVQWISPDVLNGQSLKKADDIYSLTLILLNIFQLDFEALASELCEEIVKDPFESNEIENNKHDAGQVNVTKIKDHHMKNQNFLLELLLFSHYLMADGWYKKNTGWEKNIGFDDSTNEVETDYFSFHENNIECNKFLVNLHNKLYFSHENEQRLSSFLKITLKGLLTSTSGQKLLSHTIKSNQLFGKESKITILQEYSKSYNHVEELKADCYVLSDLASNSKREEFSFTNQATINGQVLNKRYIENLPQISDYEDERVIDVRCQFNSFGMDYLFSDCLVLLSTGQFARLHFYTDGIDIDKFDTHPTLMKLEKAPFVDILD</sequence>
<organism evidence="8 10">
    <name type="scientific">Colwellia hornerae</name>
    <dbReference type="NCBI Taxonomy" id="89402"/>
    <lineage>
        <taxon>Bacteria</taxon>
        <taxon>Pseudomonadati</taxon>
        <taxon>Pseudomonadota</taxon>
        <taxon>Gammaproteobacteria</taxon>
        <taxon>Alteromonadales</taxon>
        <taxon>Colwelliaceae</taxon>
        <taxon>Colwellia</taxon>
    </lineage>
</organism>
<keyword evidence="8" id="KW-0723">Serine/threonine-protein kinase</keyword>
<evidence type="ECO:0000313" key="9">
    <source>
        <dbReference type="Proteomes" id="UP000321525"/>
    </source>
</evidence>
<dbReference type="OrthoDB" id="9801841at2"/>
<feature type="domain" description="Protein kinase" evidence="6">
    <location>
        <begin position="599"/>
        <end position="946"/>
    </location>
</feature>
<dbReference type="PROSITE" id="PS00107">
    <property type="entry name" value="PROTEIN_KINASE_ATP"/>
    <property type="match status" value="1"/>
</dbReference>
<dbReference type="GO" id="GO:0005776">
    <property type="term" value="C:autophagosome"/>
    <property type="evidence" value="ECO:0007669"/>
    <property type="project" value="TreeGrafter"/>
</dbReference>
<dbReference type="RefSeq" id="WP_146801159.1">
    <property type="nucleotide sequence ID" value="NZ_VOLP01000041.1"/>
</dbReference>
<protein>
    <submittedName>
        <fullName evidence="8">Serine/threonine protein kinase</fullName>
    </submittedName>
</protein>
<dbReference type="GO" id="GO:0004674">
    <property type="term" value="F:protein serine/threonine kinase activity"/>
    <property type="evidence" value="ECO:0007669"/>
    <property type="project" value="UniProtKB-KW"/>
</dbReference>
<dbReference type="InterPro" id="IPR017441">
    <property type="entry name" value="Protein_kinase_ATP_BS"/>
</dbReference>
<dbReference type="PROSITE" id="PS50011">
    <property type="entry name" value="PROTEIN_KINASE_DOM"/>
    <property type="match status" value="1"/>
</dbReference>
<keyword evidence="4 5" id="KW-0067">ATP-binding</keyword>
<dbReference type="PANTHER" id="PTHR24348:SF22">
    <property type="entry name" value="NON-SPECIFIC SERINE_THREONINE PROTEIN KINASE"/>
    <property type="match status" value="1"/>
</dbReference>
<dbReference type="InterPro" id="IPR011009">
    <property type="entry name" value="Kinase-like_dom_sf"/>
</dbReference>
<dbReference type="InterPro" id="IPR008271">
    <property type="entry name" value="Ser/Thr_kinase_AS"/>
</dbReference>
<dbReference type="GO" id="GO:0005829">
    <property type="term" value="C:cytosol"/>
    <property type="evidence" value="ECO:0007669"/>
    <property type="project" value="TreeGrafter"/>
</dbReference>
<dbReference type="Gene3D" id="1.10.510.10">
    <property type="entry name" value="Transferase(Phosphotransferase) domain 1"/>
    <property type="match status" value="1"/>
</dbReference>
<keyword evidence="2 5" id="KW-0547">Nucleotide-binding</keyword>
<dbReference type="EMBL" id="VOLQ01000057">
    <property type="protein sequence ID" value="TWX63045.1"/>
    <property type="molecule type" value="Genomic_DNA"/>
</dbReference>
<dbReference type="PROSITE" id="PS00108">
    <property type="entry name" value="PROTEIN_KINASE_ST"/>
    <property type="match status" value="1"/>
</dbReference>
<evidence type="ECO:0000256" key="1">
    <source>
        <dbReference type="ARBA" id="ARBA00022679"/>
    </source>
</evidence>
<dbReference type="GO" id="GO:0000407">
    <property type="term" value="C:phagophore assembly site"/>
    <property type="evidence" value="ECO:0007669"/>
    <property type="project" value="TreeGrafter"/>
</dbReference>
<accession>A0A5C6Q2B1</accession>
<feature type="binding site" evidence="5">
    <location>
        <position position="628"/>
    </location>
    <ligand>
        <name>ATP</name>
        <dbReference type="ChEBI" id="CHEBI:30616"/>
    </ligand>
</feature>
<evidence type="ECO:0000313" key="10">
    <source>
        <dbReference type="Proteomes" id="UP000321917"/>
    </source>
</evidence>
<dbReference type="GO" id="GO:0016020">
    <property type="term" value="C:membrane"/>
    <property type="evidence" value="ECO:0007669"/>
    <property type="project" value="TreeGrafter"/>
</dbReference>
<evidence type="ECO:0000256" key="4">
    <source>
        <dbReference type="ARBA" id="ARBA00022840"/>
    </source>
</evidence>
<dbReference type="SUPFAM" id="SSF56112">
    <property type="entry name" value="Protein kinase-like (PK-like)"/>
    <property type="match status" value="1"/>
</dbReference>
<evidence type="ECO:0000313" key="8">
    <source>
        <dbReference type="EMBL" id="TWX63045.1"/>
    </source>
</evidence>
<reference evidence="8 10" key="1">
    <citation type="submission" date="2019-07" db="EMBL/GenBank/DDBJ databases">
        <title>Genomes of sea-ice associated Colwellia species.</title>
        <authorList>
            <person name="Bowman J.P."/>
        </authorList>
    </citation>
    <scope>NUCLEOTIDE SEQUENCE [LARGE SCALE GENOMIC DNA]</scope>
    <source>
        <strain evidence="7 9">ACAM 607</strain>
        <strain evidence="8 10">IC036</strain>
    </source>
</reference>
<dbReference type="AlphaFoldDB" id="A0A5C6Q2B1"/>
<dbReference type="PANTHER" id="PTHR24348">
    <property type="entry name" value="SERINE/THREONINE-PROTEIN KINASE UNC-51-RELATED"/>
    <property type="match status" value="1"/>
</dbReference>
<dbReference type="SMART" id="SM00220">
    <property type="entry name" value="S_TKc"/>
    <property type="match status" value="1"/>
</dbReference>
<evidence type="ECO:0000256" key="3">
    <source>
        <dbReference type="ARBA" id="ARBA00022777"/>
    </source>
</evidence>
<keyword evidence="1" id="KW-0808">Transferase</keyword>
<dbReference type="Proteomes" id="UP000321525">
    <property type="component" value="Unassembled WGS sequence"/>
</dbReference>